<dbReference type="EMBL" id="UINC01152658">
    <property type="protein sequence ID" value="SVD46956.1"/>
    <property type="molecule type" value="Genomic_DNA"/>
</dbReference>
<sequence length="172" mass="18715">MVIKEEEKASAQVEEQTISSAETSEKLATVADAPYFGRTARIVGDWESVDASITPHEKNKRGELGKPLYNWYMNRVAEDALARTAFPQSAADKRNTLQNVVSRAPKGEINPEKFDVTDPKALTEHIKRVAAYLGVQVVGIAAVHPSMLYAGSRYPDDGTGATDAARNIGRSP</sequence>
<proteinExistence type="predicted"/>
<accession>A0A382VK90</accession>
<reference evidence="2" key="1">
    <citation type="submission" date="2018-05" db="EMBL/GenBank/DDBJ databases">
        <authorList>
            <person name="Lanie J.A."/>
            <person name="Ng W.-L."/>
            <person name="Kazmierczak K.M."/>
            <person name="Andrzejewski T.M."/>
            <person name="Davidsen T.M."/>
            <person name="Wayne K.J."/>
            <person name="Tettelin H."/>
            <person name="Glass J.I."/>
            <person name="Rusch D."/>
            <person name="Podicherti R."/>
            <person name="Tsui H.-C.T."/>
            <person name="Winkler M.E."/>
        </authorList>
    </citation>
    <scope>NUCLEOTIDE SEQUENCE</scope>
</reference>
<gene>
    <name evidence="2" type="ORF">METZ01_LOCUS399810</name>
</gene>
<evidence type="ECO:0000256" key="1">
    <source>
        <dbReference type="SAM" id="MobiDB-lite"/>
    </source>
</evidence>
<protein>
    <recommendedName>
        <fullName evidence="3">Reductive dehalogenase domain-containing protein</fullName>
    </recommendedName>
</protein>
<evidence type="ECO:0000313" key="2">
    <source>
        <dbReference type="EMBL" id="SVD46956.1"/>
    </source>
</evidence>
<organism evidence="2">
    <name type="scientific">marine metagenome</name>
    <dbReference type="NCBI Taxonomy" id="408172"/>
    <lineage>
        <taxon>unclassified sequences</taxon>
        <taxon>metagenomes</taxon>
        <taxon>ecological metagenomes</taxon>
    </lineage>
</organism>
<feature type="region of interest" description="Disordered" evidence="1">
    <location>
        <begin position="1"/>
        <end position="21"/>
    </location>
</feature>
<feature type="non-terminal residue" evidence="2">
    <location>
        <position position="172"/>
    </location>
</feature>
<evidence type="ECO:0008006" key="3">
    <source>
        <dbReference type="Google" id="ProtNLM"/>
    </source>
</evidence>
<dbReference type="AlphaFoldDB" id="A0A382VK90"/>
<name>A0A382VK90_9ZZZZ</name>